<comment type="caution">
    <text evidence="2">The sequence shown here is derived from an EMBL/GenBank/DDBJ whole genome shotgun (WGS) entry which is preliminary data.</text>
</comment>
<evidence type="ECO:0000256" key="1">
    <source>
        <dbReference type="SAM" id="MobiDB-lite"/>
    </source>
</evidence>
<organism evidence="2 3">
    <name type="scientific">Colletotrichum karsti</name>
    <dbReference type="NCBI Taxonomy" id="1095194"/>
    <lineage>
        <taxon>Eukaryota</taxon>
        <taxon>Fungi</taxon>
        <taxon>Dikarya</taxon>
        <taxon>Ascomycota</taxon>
        <taxon>Pezizomycotina</taxon>
        <taxon>Sordariomycetes</taxon>
        <taxon>Hypocreomycetidae</taxon>
        <taxon>Glomerellales</taxon>
        <taxon>Glomerellaceae</taxon>
        <taxon>Colletotrichum</taxon>
        <taxon>Colletotrichum boninense species complex</taxon>
    </lineage>
</organism>
<dbReference type="Proteomes" id="UP000781932">
    <property type="component" value="Unassembled WGS sequence"/>
</dbReference>
<proteinExistence type="predicted"/>
<feature type="region of interest" description="Disordered" evidence="1">
    <location>
        <begin position="204"/>
        <end position="239"/>
    </location>
</feature>
<dbReference type="AlphaFoldDB" id="A0A9P6LDU0"/>
<dbReference type="OrthoDB" id="4844974at2759"/>
<dbReference type="GeneID" id="62169038"/>
<dbReference type="EMBL" id="JAATWM020000080">
    <property type="protein sequence ID" value="KAF9869266.1"/>
    <property type="molecule type" value="Genomic_DNA"/>
</dbReference>
<evidence type="ECO:0000313" key="2">
    <source>
        <dbReference type="EMBL" id="KAF9869266.1"/>
    </source>
</evidence>
<feature type="region of interest" description="Disordered" evidence="1">
    <location>
        <begin position="172"/>
        <end position="191"/>
    </location>
</feature>
<accession>A0A9P6LDU0</accession>
<feature type="compositionally biased region" description="Low complexity" evidence="1">
    <location>
        <begin position="219"/>
        <end position="235"/>
    </location>
</feature>
<evidence type="ECO:0000313" key="3">
    <source>
        <dbReference type="Proteomes" id="UP000781932"/>
    </source>
</evidence>
<dbReference type="RefSeq" id="XP_038738727.1">
    <property type="nucleotide sequence ID" value="XM_038895964.1"/>
</dbReference>
<protein>
    <submittedName>
        <fullName evidence="2">Uncharacterized protein</fullName>
    </submittedName>
</protein>
<reference evidence="2" key="2">
    <citation type="submission" date="2020-11" db="EMBL/GenBank/DDBJ databases">
        <title>Whole genome sequencing of Colletotrichum sp.</title>
        <authorList>
            <person name="Li H."/>
        </authorList>
    </citation>
    <scope>NUCLEOTIDE SEQUENCE</scope>
    <source>
        <strain evidence="2">CkLH20</strain>
    </source>
</reference>
<name>A0A9P6LDU0_9PEZI</name>
<keyword evidence="3" id="KW-1185">Reference proteome</keyword>
<reference evidence="2" key="1">
    <citation type="submission" date="2020-03" db="EMBL/GenBank/DDBJ databases">
        <authorList>
            <person name="He L."/>
        </authorList>
    </citation>
    <scope>NUCLEOTIDE SEQUENCE</scope>
    <source>
        <strain evidence="2">CkLH20</strain>
    </source>
</reference>
<gene>
    <name evidence="2" type="ORF">CkaCkLH20_13254</name>
</gene>
<sequence>MIQAKMAAKYQSALQPFHIDQQREWMVFAVRLFNADTLDLVMDEEEKLQALSLLAEQIIFGMESKRPISSNRIVVQARDMCDGKRSFNAFTMHTALLRYQLQPPRAWYQSRDMRQCLAELLYLDNCSKGTDCYAEDKLLDISPVPIPPGMILRSRENENPIDPQSFLVTQSKSACEFPSPTPPKPPRNAGITADEKKKRLSLWAQSPSNDTSADFGKYTSTSSSDRNRDSASNSSPILQTRLPVQKSLDRIGESKIIDMRKTTSMLDKIAKFDAQCVRELALNAFLADLRGAGWIDLEKSAKEVVTNADCDLRIFLAERMKEQLDLRLKGPPKDRPQSVFGSVSQLGARTFGQIPIENRLGAVSSPSFGSVKVESDKEAPVKLEFSFPALGWREKTDTQFED</sequence>